<dbReference type="InterPro" id="IPR003660">
    <property type="entry name" value="HAMP_dom"/>
</dbReference>
<dbReference type="SUPFAM" id="SSF58104">
    <property type="entry name" value="Methyl-accepting chemotaxis protein (MCP) signaling domain"/>
    <property type="match status" value="1"/>
</dbReference>
<dbReference type="InterPro" id="IPR004089">
    <property type="entry name" value="MCPsignal_dom"/>
</dbReference>
<evidence type="ECO:0000256" key="3">
    <source>
        <dbReference type="PROSITE-ProRule" id="PRU00284"/>
    </source>
</evidence>
<dbReference type="AlphaFoldDB" id="A0A6L5Y071"/>
<evidence type="ECO:0000256" key="4">
    <source>
        <dbReference type="SAM" id="Phobius"/>
    </source>
</evidence>
<dbReference type="GO" id="GO:0016020">
    <property type="term" value="C:membrane"/>
    <property type="evidence" value="ECO:0007669"/>
    <property type="project" value="InterPro"/>
</dbReference>
<reference evidence="7 8" key="1">
    <citation type="submission" date="2019-08" db="EMBL/GenBank/DDBJ databases">
        <title>In-depth cultivation of the pig gut microbiome towards novel bacterial diversity and tailored functional studies.</title>
        <authorList>
            <person name="Wylensek D."/>
            <person name="Hitch T.C.A."/>
            <person name="Clavel T."/>
        </authorList>
    </citation>
    <scope>NUCLEOTIDE SEQUENCE [LARGE SCALE GENOMIC DNA]</scope>
    <source>
        <strain evidence="7 8">WCA-693-APC-MOT-I</strain>
    </source>
</reference>
<keyword evidence="4" id="KW-1133">Transmembrane helix</keyword>
<evidence type="ECO:0000256" key="1">
    <source>
        <dbReference type="ARBA" id="ARBA00023224"/>
    </source>
</evidence>
<dbReference type="CDD" id="cd18774">
    <property type="entry name" value="PDC2_HK_sensor"/>
    <property type="match status" value="1"/>
</dbReference>
<dbReference type="Gene3D" id="3.30.450.20">
    <property type="entry name" value="PAS domain"/>
    <property type="match status" value="1"/>
</dbReference>
<feature type="transmembrane region" description="Helical" evidence="4">
    <location>
        <begin position="20"/>
        <end position="41"/>
    </location>
</feature>
<dbReference type="Pfam" id="PF00015">
    <property type="entry name" value="MCPsignal"/>
    <property type="match status" value="1"/>
</dbReference>
<dbReference type="PANTHER" id="PTHR32089:SF112">
    <property type="entry name" value="LYSOZYME-LIKE PROTEIN-RELATED"/>
    <property type="match status" value="1"/>
</dbReference>
<evidence type="ECO:0000313" key="8">
    <source>
        <dbReference type="Proteomes" id="UP000482209"/>
    </source>
</evidence>
<evidence type="ECO:0000313" key="7">
    <source>
        <dbReference type="EMBL" id="MSS64455.1"/>
    </source>
</evidence>
<dbReference type="SMART" id="SM00283">
    <property type="entry name" value="MA"/>
    <property type="match status" value="1"/>
</dbReference>
<dbReference type="RefSeq" id="WP_154519846.1">
    <property type="nucleotide sequence ID" value="NZ_VUMT01000019.1"/>
</dbReference>
<comment type="similarity">
    <text evidence="2">Belongs to the methyl-accepting chemotaxis (MCP) protein family.</text>
</comment>
<feature type="transmembrane region" description="Helical" evidence="4">
    <location>
        <begin position="313"/>
        <end position="334"/>
    </location>
</feature>
<organism evidence="7 8">
    <name type="scientific">Velocimicrobium porci</name>
    <dbReference type="NCBI Taxonomy" id="2606634"/>
    <lineage>
        <taxon>Bacteria</taxon>
        <taxon>Bacillati</taxon>
        <taxon>Bacillota</taxon>
        <taxon>Clostridia</taxon>
        <taxon>Lachnospirales</taxon>
        <taxon>Lachnospiraceae</taxon>
        <taxon>Velocimicrobium</taxon>
    </lineage>
</organism>
<dbReference type="GO" id="GO:0007165">
    <property type="term" value="P:signal transduction"/>
    <property type="evidence" value="ECO:0007669"/>
    <property type="project" value="UniProtKB-KW"/>
</dbReference>
<dbReference type="Proteomes" id="UP000482209">
    <property type="component" value="Unassembled WGS sequence"/>
</dbReference>
<evidence type="ECO:0000259" key="6">
    <source>
        <dbReference type="PROSITE" id="PS50885"/>
    </source>
</evidence>
<proteinExistence type="inferred from homology"/>
<keyword evidence="1 3" id="KW-0807">Transducer</keyword>
<dbReference type="CDD" id="cd06225">
    <property type="entry name" value="HAMP"/>
    <property type="match status" value="1"/>
</dbReference>
<dbReference type="PROSITE" id="PS50111">
    <property type="entry name" value="CHEMOTAXIS_TRANSDUC_2"/>
    <property type="match status" value="1"/>
</dbReference>
<dbReference type="PANTHER" id="PTHR32089">
    <property type="entry name" value="METHYL-ACCEPTING CHEMOTAXIS PROTEIN MCPB"/>
    <property type="match status" value="1"/>
</dbReference>
<dbReference type="EMBL" id="VUMT01000019">
    <property type="protein sequence ID" value="MSS64455.1"/>
    <property type="molecule type" value="Genomic_DNA"/>
</dbReference>
<keyword evidence="8" id="KW-1185">Reference proteome</keyword>
<dbReference type="CDD" id="cd11386">
    <property type="entry name" value="MCP_signal"/>
    <property type="match status" value="1"/>
</dbReference>
<evidence type="ECO:0000259" key="5">
    <source>
        <dbReference type="PROSITE" id="PS50111"/>
    </source>
</evidence>
<accession>A0A6L5Y071</accession>
<evidence type="ECO:0000256" key="2">
    <source>
        <dbReference type="ARBA" id="ARBA00029447"/>
    </source>
</evidence>
<feature type="domain" description="HAMP" evidence="6">
    <location>
        <begin position="335"/>
        <end position="387"/>
    </location>
</feature>
<dbReference type="Gene3D" id="1.10.287.950">
    <property type="entry name" value="Methyl-accepting chemotaxis protein"/>
    <property type="match status" value="1"/>
</dbReference>
<keyword evidence="4" id="KW-0472">Membrane</keyword>
<comment type="caution">
    <text evidence="7">The sequence shown here is derived from an EMBL/GenBank/DDBJ whole genome shotgun (WGS) entry which is preliminary data.</text>
</comment>
<sequence length="696" mass="76501">MSANEEKKTKVVWEISGIRLKLIGAVMIPVIFILVLGWFSYKRAAENNTAHYEESTLNSINTVNGYFEMGFQMISSQASMLLADKQIQNYFSGAYIGKEAEEQKAYNDCYNRLYASVVSSNLLSSGHLIGTKDVKSISSTSKADIFGAGKNEFINSAECEAFKNSGGLEYWVGNHSSIDGKIDTNRYNYSISLIKDILSATNQKCGYLIFDVNLETVQNILGETNLGKQSVIGFITKDGKEIFPKEMKTKFSFSESEFVKSAWDSEKEKDVKYVTVNNKKYLFTYVKTEGYNAMVCSLIPKEVILKESNEVKVITIILVLIASFIAIFVGTIIARGMAKTIRRVNKGLKIASKGDLTVELKTKRHDEFRQLMAGIMNMLSSMCDLIYKVTGVGRQVTNAAQDVTENSEIVLTSTKEIKQAIGDIEESVIVQAKDSEHCLDKMNELSNQIGIVSESANEIADIADQTKEITVNGRDMMTILETKVKDTTEVTQGIVKDIENLVNETKTIEGIVASINDIADQTNLLSLNASIEAARAGEAGKGFAVVADEIRKLAAGSATAASEIVKILVRIQLQSEKTVKTAKSANEIVATQEEALGSTKSVFENIDQYVGKLTSNLSCIADNINGMQENKNETLQNIEHISGSAQQIAATMEELNATSGSQLGAVEALNRTAMVLGDEAERLERTIRIFKIEEEQ</sequence>
<gene>
    <name evidence="7" type="ORF">FYJ58_11295</name>
</gene>
<name>A0A6L5Y071_9FIRM</name>
<feature type="domain" description="Methyl-accepting transducer" evidence="5">
    <location>
        <begin position="406"/>
        <end position="656"/>
    </location>
</feature>
<protein>
    <submittedName>
        <fullName evidence="7">Methyl-accepting chemotaxis protein</fullName>
    </submittedName>
</protein>
<keyword evidence="4" id="KW-0812">Transmembrane</keyword>
<dbReference type="PROSITE" id="PS50885">
    <property type="entry name" value="HAMP"/>
    <property type="match status" value="1"/>
</dbReference>